<evidence type="ECO:0000256" key="8">
    <source>
        <dbReference type="ARBA" id="ARBA00022989"/>
    </source>
</evidence>
<evidence type="ECO:0000256" key="10">
    <source>
        <dbReference type="ARBA" id="ARBA00023136"/>
    </source>
</evidence>
<dbReference type="SMART" id="SM00387">
    <property type="entry name" value="HATPase_c"/>
    <property type="match status" value="1"/>
</dbReference>
<dbReference type="InterPro" id="IPR036097">
    <property type="entry name" value="HisK_dim/P_sf"/>
</dbReference>
<dbReference type="PANTHER" id="PTHR45453:SF2">
    <property type="entry name" value="HISTIDINE KINASE"/>
    <property type="match status" value="1"/>
</dbReference>
<feature type="transmembrane region" description="Helical" evidence="12">
    <location>
        <begin position="15"/>
        <end position="32"/>
    </location>
</feature>
<evidence type="ECO:0000256" key="11">
    <source>
        <dbReference type="SAM" id="Coils"/>
    </source>
</evidence>
<dbReference type="STRING" id="883114.HMPREF9709_00510"/>
<dbReference type="Gene3D" id="3.30.565.10">
    <property type="entry name" value="Histidine kinase-like ATPase, C-terminal domain"/>
    <property type="match status" value="1"/>
</dbReference>
<keyword evidence="7" id="KW-0418">Kinase</keyword>
<keyword evidence="5" id="KW-0808">Transferase</keyword>
<dbReference type="InterPro" id="IPR036890">
    <property type="entry name" value="HATPase_C_sf"/>
</dbReference>
<keyword evidence="4" id="KW-1003">Cell membrane</keyword>
<dbReference type="eggNOG" id="COG2205">
    <property type="taxonomic scope" value="Bacteria"/>
</dbReference>
<feature type="domain" description="Histidine kinase" evidence="13">
    <location>
        <begin position="98"/>
        <end position="296"/>
    </location>
</feature>
<reference evidence="14 15" key="1">
    <citation type="submission" date="2012-01" db="EMBL/GenBank/DDBJ databases">
        <title>The Genome Sequence of Helcococcus kunzii ATCC 51366.</title>
        <authorList>
            <consortium name="The Broad Institute Genome Sequencing Platform"/>
            <person name="Earl A."/>
            <person name="Ward D."/>
            <person name="Feldgarden M."/>
            <person name="Gevers D."/>
            <person name="Huys G."/>
            <person name="Young S.K."/>
            <person name="Zeng Q."/>
            <person name="Gargeya S."/>
            <person name="Fitzgerald M."/>
            <person name="Haas B."/>
            <person name="Abouelleil A."/>
            <person name="Alvarado L."/>
            <person name="Arachchi H.M."/>
            <person name="Berlin A."/>
            <person name="Chapman S.B."/>
            <person name="Gearin G."/>
            <person name="Goldberg J."/>
            <person name="Griggs A."/>
            <person name="Gujja S."/>
            <person name="Hansen M."/>
            <person name="Heiman D."/>
            <person name="Howarth C."/>
            <person name="Larimer J."/>
            <person name="Lui A."/>
            <person name="MacDonald P.J.P."/>
            <person name="McCowen C."/>
            <person name="Montmayeur A."/>
            <person name="Murphy C."/>
            <person name="Neiman D."/>
            <person name="Pearson M."/>
            <person name="Priest M."/>
            <person name="Roberts A."/>
            <person name="Saif S."/>
            <person name="Shea T."/>
            <person name="Sisk P."/>
            <person name="Stolte C."/>
            <person name="Sykes S."/>
            <person name="Wortman J."/>
            <person name="Nusbaum C."/>
            <person name="Birren B."/>
        </authorList>
    </citation>
    <scope>NUCLEOTIDE SEQUENCE [LARGE SCALE GENOMIC DNA]</scope>
    <source>
        <strain evidence="14 15">ATCC 51366</strain>
    </source>
</reference>
<dbReference type="InterPro" id="IPR050351">
    <property type="entry name" value="BphY/WalK/GraS-like"/>
</dbReference>
<protein>
    <recommendedName>
        <fullName evidence="3">histidine kinase</fullName>
        <ecNumber evidence="3">2.7.13.3</ecNumber>
    </recommendedName>
</protein>
<dbReference type="GeneID" id="96998524"/>
<evidence type="ECO:0000256" key="1">
    <source>
        <dbReference type="ARBA" id="ARBA00000085"/>
    </source>
</evidence>
<dbReference type="OrthoDB" id="9780487at2"/>
<dbReference type="InterPro" id="IPR004358">
    <property type="entry name" value="Sig_transdc_His_kin-like_C"/>
</dbReference>
<dbReference type="SUPFAM" id="SSF47384">
    <property type="entry name" value="Homodimeric domain of signal transducing histidine kinase"/>
    <property type="match status" value="1"/>
</dbReference>
<dbReference type="InterPro" id="IPR003594">
    <property type="entry name" value="HATPase_dom"/>
</dbReference>
<dbReference type="PANTHER" id="PTHR45453">
    <property type="entry name" value="PHOSPHATE REGULON SENSOR PROTEIN PHOR"/>
    <property type="match status" value="1"/>
</dbReference>
<dbReference type="AlphaFoldDB" id="H3NME9"/>
<dbReference type="GO" id="GO:0016036">
    <property type="term" value="P:cellular response to phosphate starvation"/>
    <property type="evidence" value="ECO:0007669"/>
    <property type="project" value="TreeGrafter"/>
</dbReference>
<proteinExistence type="predicted"/>
<organism evidence="14 15">
    <name type="scientific">Helcococcus kunzii ATCC 51366</name>
    <dbReference type="NCBI Taxonomy" id="883114"/>
    <lineage>
        <taxon>Bacteria</taxon>
        <taxon>Bacillati</taxon>
        <taxon>Bacillota</taxon>
        <taxon>Tissierellia</taxon>
        <taxon>Tissierellales</taxon>
        <taxon>Peptoniphilaceae</taxon>
        <taxon>Helcococcus</taxon>
    </lineage>
</organism>
<evidence type="ECO:0000256" key="12">
    <source>
        <dbReference type="SAM" id="Phobius"/>
    </source>
</evidence>
<dbReference type="EC" id="2.7.13.3" evidence="3"/>
<keyword evidence="11" id="KW-0175">Coiled coil</keyword>
<dbReference type="GO" id="GO:0005886">
    <property type="term" value="C:plasma membrane"/>
    <property type="evidence" value="ECO:0007669"/>
    <property type="project" value="UniProtKB-SubCell"/>
</dbReference>
<feature type="transmembrane region" description="Helical" evidence="12">
    <location>
        <begin position="38"/>
        <end position="58"/>
    </location>
</feature>
<keyword evidence="10 12" id="KW-0472">Membrane</keyword>
<comment type="catalytic activity">
    <reaction evidence="1">
        <text>ATP + protein L-histidine = ADP + protein N-phospho-L-histidine.</text>
        <dbReference type="EC" id="2.7.13.3"/>
    </reaction>
</comment>
<dbReference type="GO" id="GO:0000155">
    <property type="term" value="F:phosphorelay sensor kinase activity"/>
    <property type="evidence" value="ECO:0007669"/>
    <property type="project" value="InterPro"/>
</dbReference>
<sequence>MKKIFENIKMKSKELLFVALNLIMFFIIMWLFDVRKEVFIVLSLMSFISIIFYLLSTFDSLEKEKYTKERIVDLEKKIRELEEKNTETRNDIKDYFLSWIHQIKTPITSLNLLAETLNENERNQIKMISLSIENYTDMALSYLNLSDFSADINIKTFELSDIVKKLIRKYRVHFIETNTKLIFKDFNKMVISDKKYLELMLEQIINNAVKYASGKEVYIGYKDNYLYIKDTGYGIKNDEIKMIFNRGYSSENSINPNKSSGIGLYIVKRISQKLNHRVLVDSTIGHSTEFRIYFND</sequence>
<comment type="subcellular location">
    <subcellularLocation>
        <location evidence="2">Cell membrane</location>
        <topology evidence="2">Multi-pass membrane protein</topology>
    </subcellularLocation>
</comment>
<name>H3NME9_9FIRM</name>
<dbReference type="GO" id="GO:0004721">
    <property type="term" value="F:phosphoprotein phosphatase activity"/>
    <property type="evidence" value="ECO:0007669"/>
    <property type="project" value="TreeGrafter"/>
</dbReference>
<dbReference type="PROSITE" id="PS50109">
    <property type="entry name" value="HIS_KIN"/>
    <property type="match status" value="1"/>
</dbReference>
<dbReference type="RefSeq" id="WP_005397678.1">
    <property type="nucleotide sequence ID" value="NZ_JH601088.1"/>
</dbReference>
<evidence type="ECO:0000256" key="3">
    <source>
        <dbReference type="ARBA" id="ARBA00012438"/>
    </source>
</evidence>
<evidence type="ECO:0000313" key="15">
    <source>
        <dbReference type="Proteomes" id="UP000004191"/>
    </source>
</evidence>
<keyword evidence="9" id="KW-0902">Two-component regulatory system</keyword>
<keyword evidence="8 12" id="KW-1133">Transmembrane helix</keyword>
<dbReference type="Pfam" id="PF02518">
    <property type="entry name" value="HATPase_c"/>
    <property type="match status" value="1"/>
</dbReference>
<keyword evidence="15" id="KW-1185">Reference proteome</keyword>
<dbReference type="InterPro" id="IPR005467">
    <property type="entry name" value="His_kinase_dom"/>
</dbReference>
<evidence type="ECO:0000256" key="9">
    <source>
        <dbReference type="ARBA" id="ARBA00023012"/>
    </source>
</evidence>
<evidence type="ECO:0000256" key="6">
    <source>
        <dbReference type="ARBA" id="ARBA00022692"/>
    </source>
</evidence>
<evidence type="ECO:0000256" key="7">
    <source>
        <dbReference type="ARBA" id="ARBA00022777"/>
    </source>
</evidence>
<dbReference type="HOGENOM" id="CLU_000445_13_0_9"/>
<evidence type="ECO:0000259" key="13">
    <source>
        <dbReference type="PROSITE" id="PS50109"/>
    </source>
</evidence>
<dbReference type="SUPFAM" id="SSF55874">
    <property type="entry name" value="ATPase domain of HSP90 chaperone/DNA topoisomerase II/histidine kinase"/>
    <property type="match status" value="1"/>
</dbReference>
<dbReference type="PRINTS" id="PR00344">
    <property type="entry name" value="BCTRLSENSOR"/>
</dbReference>
<evidence type="ECO:0000313" key="14">
    <source>
        <dbReference type="EMBL" id="EHR35084.1"/>
    </source>
</evidence>
<evidence type="ECO:0000256" key="4">
    <source>
        <dbReference type="ARBA" id="ARBA00022475"/>
    </source>
</evidence>
<keyword evidence="6 12" id="KW-0812">Transmembrane</keyword>
<dbReference type="EMBL" id="AGEI01000013">
    <property type="protein sequence ID" value="EHR35084.1"/>
    <property type="molecule type" value="Genomic_DNA"/>
</dbReference>
<evidence type="ECO:0000256" key="5">
    <source>
        <dbReference type="ARBA" id="ARBA00022679"/>
    </source>
</evidence>
<gene>
    <name evidence="14" type="ORF">HMPREF9709_00510</name>
</gene>
<accession>H3NME9</accession>
<evidence type="ECO:0000256" key="2">
    <source>
        <dbReference type="ARBA" id="ARBA00004651"/>
    </source>
</evidence>
<comment type="caution">
    <text evidence="14">The sequence shown here is derived from an EMBL/GenBank/DDBJ whole genome shotgun (WGS) entry which is preliminary data.</text>
</comment>
<dbReference type="Proteomes" id="UP000004191">
    <property type="component" value="Unassembled WGS sequence"/>
</dbReference>
<feature type="coiled-coil region" evidence="11">
    <location>
        <begin position="64"/>
        <end position="98"/>
    </location>
</feature>